<dbReference type="InterPro" id="IPR000719">
    <property type="entry name" value="Prot_kinase_dom"/>
</dbReference>
<comment type="subcellular location">
    <subcellularLocation>
        <location evidence="2">Cytoplasm</location>
        <location evidence="2">Perinuclear region</location>
    </subcellularLocation>
    <subcellularLocation>
        <location evidence="1">Nucleus</location>
    </subcellularLocation>
</comment>
<feature type="compositionally biased region" description="Acidic residues" evidence="34">
    <location>
        <begin position="338"/>
        <end position="349"/>
    </location>
</feature>
<evidence type="ECO:0000256" key="10">
    <source>
        <dbReference type="ARBA" id="ARBA00022679"/>
    </source>
</evidence>
<dbReference type="PANTHER" id="PTHR11042">
    <property type="entry name" value="EUKARYOTIC TRANSLATION INITIATION FACTOR 2-ALPHA KINASE EIF2-ALPHA KINASE -RELATED"/>
    <property type="match status" value="1"/>
</dbReference>
<evidence type="ECO:0000256" key="34">
    <source>
        <dbReference type="SAM" id="MobiDB-lite"/>
    </source>
</evidence>
<dbReference type="GO" id="GO:0051607">
    <property type="term" value="P:defense response to virus"/>
    <property type="evidence" value="ECO:0007669"/>
    <property type="project" value="UniProtKB-KW"/>
</dbReference>
<sequence>MAGDLSAGFFKEELNKYRQKQGVVLRYKELPNSGPPHDRRFTFQVIIDGREFPEAEGRSKKEATNAAAKVAVEILNRENKAVSPLSLTPTDSSDRLSIGNYIGLINTIAQKKRLTVNYEPCVSGMNGPEGFHYKCKVGQKEYGIGTGSTKQEAKQLAAKLAYLQIHKSEETSVKADSISSVSFTPMCDIQNNSFVTSTLASESLPESGFSGDTSEINCNNSLNSCSSLSMNGLRNNQRKVKRHLAPRFDPPDMKGTKYTMDIRFGMDFKEIELIGSGGFGQVFKAKHRIDGKTYVIKRVKYNSDKAEREVKALAELDHVNIVHYNGCWDGFDYDPESDDYDPESSDYDPENSKNNSRSTTKCLFIQMEFCDKGTLEQWIEDRRGKKLDKILSLEFFEQITTGVDYIHSKNLIHRDLKPSNIFLVDTKQIKIGDFGLVTSLKNDEKRTRNTGTLRYMSPEQISSQEYGKEVDLYALGLIFAELLHVCDTALETSKFFTDLRDGIISDMFDKREKTLLRRLLSKKPENRPDTSEILSTLTIWKKNQEKKERNTC</sequence>
<dbReference type="InterPro" id="IPR050339">
    <property type="entry name" value="CC_SR_Kinase"/>
</dbReference>
<dbReference type="PROSITE" id="PS50011">
    <property type="entry name" value="PROTEIN_KINASE_DOM"/>
    <property type="match status" value="1"/>
</dbReference>
<dbReference type="PROSITE" id="PS00107">
    <property type="entry name" value="PROTEIN_KINASE_ATP"/>
    <property type="match status" value="1"/>
</dbReference>
<dbReference type="GO" id="GO:0005634">
    <property type="term" value="C:nucleus"/>
    <property type="evidence" value="ECO:0007669"/>
    <property type="project" value="UniProtKB-SubCell"/>
</dbReference>
<dbReference type="InterPro" id="IPR008271">
    <property type="entry name" value="Ser/Thr_kinase_AS"/>
</dbReference>
<keyword evidence="21" id="KW-0829">Tyrosine-protein kinase</keyword>
<keyword evidence="11" id="KW-0677">Repeat</keyword>
<feature type="region of interest" description="Disordered" evidence="34">
    <location>
        <begin position="338"/>
        <end position="357"/>
    </location>
</feature>
<evidence type="ECO:0000256" key="9">
    <source>
        <dbReference type="ARBA" id="ARBA00022588"/>
    </source>
</evidence>
<evidence type="ECO:0000256" key="3">
    <source>
        <dbReference type="ARBA" id="ARBA00011903"/>
    </source>
</evidence>
<keyword evidence="15" id="KW-0832">Ubl conjugation</keyword>
<dbReference type="InterPro" id="IPR014720">
    <property type="entry name" value="dsRBD_dom"/>
</dbReference>
<evidence type="ECO:0000256" key="26">
    <source>
        <dbReference type="ARBA" id="ARBA00048679"/>
    </source>
</evidence>
<dbReference type="FunFam" id="1.10.510.10:FF:000251">
    <property type="entry name" value="eukaryotic translation initiation factor 2-alpha kinase 3"/>
    <property type="match status" value="1"/>
</dbReference>
<dbReference type="SMART" id="SM00358">
    <property type="entry name" value="DSRM"/>
    <property type="match status" value="2"/>
</dbReference>
<evidence type="ECO:0000256" key="28">
    <source>
        <dbReference type="ARBA" id="ARBA00075411"/>
    </source>
</evidence>
<dbReference type="FunFam" id="3.30.160.20:FF:000062">
    <property type="entry name" value="Eukaryotic translation initiation factor 2-alpha kinase 2"/>
    <property type="match status" value="1"/>
</dbReference>
<dbReference type="FunFam" id="3.30.160.20:FF:000045">
    <property type="entry name" value="Eukaryotic translation initiation factor 2-alpha kinase 2"/>
    <property type="match status" value="1"/>
</dbReference>
<dbReference type="SMART" id="SM00220">
    <property type="entry name" value="S_TKc"/>
    <property type="match status" value="1"/>
</dbReference>
<dbReference type="PROSITE" id="PS00108">
    <property type="entry name" value="PROTEIN_KINASE_ST"/>
    <property type="match status" value="1"/>
</dbReference>
<dbReference type="Gene3D" id="3.30.160.20">
    <property type="match status" value="2"/>
</dbReference>
<comment type="similarity">
    <text evidence="24">Belongs to the protein kinase superfamily. Ser/Thr protein kinase family. GCN2 subfamily.</text>
</comment>
<dbReference type="PROSITE" id="PS50137">
    <property type="entry name" value="DS_RBD"/>
    <property type="match status" value="2"/>
</dbReference>
<evidence type="ECO:0000313" key="37">
    <source>
        <dbReference type="EMBL" id="ACI31221.1"/>
    </source>
</evidence>
<dbReference type="CDD" id="cd19904">
    <property type="entry name" value="DSRM_EIF2AK2_rpt2"/>
    <property type="match status" value="1"/>
</dbReference>
<keyword evidence="37" id="KW-0648">Protein biosynthesis</keyword>
<evidence type="ECO:0000256" key="25">
    <source>
        <dbReference type="ARBA" id="ARBA00047899"/>
    </source>
</evidence>
<evidence type="ECO:0000256" key="24">
    <source>
        <dbReference type="ARBA" id="ARBA00037982"/>
    </source>
</evidence>
<dbReference type="InterPro" id="IPR017441">
    <property type="entry name" value="Protein_kinase_ATP_BS"/>
</dbReference>
<dbReference type="FunFam" id="3.30.200.20:FF:000536">
    <property type="entry name" value="Eukaryotic translation initiation factor 2-alpha kinase 2"/>
    <property type="match status" value="1"/>
</dbReference>
<dbReference type="EMBL" id="EU733263">
    <property type="protein sequence ID" value="ACI31221.1"/>
    <property type="molecule type" value="mRNA"/>
</dbReference>
<dbReference type="SUPFAM" id="SSF54768">
    <property type="entry name" value="dsRNA-binding domain-like"/>
    <property type="match status" value="2"/>
</dbReference>
<evidence type="ECO:0000256" key="32">
    <source>
        <dbReference type="PROSITE-ProRule" id="PRU00266"/>
    </source>
</evidence>
<accession>B9UKI4</accession>
<keyword evidence="10" id="KW-0808">Transferase</keyword>
<keyword evidence="14 33" id="KW-0067">ATP-binding</keyword>
<keyword evidence="7" id="KW-0723">Serine/threonine-protein kinase</keyword>
<reference evidence="37" key="1">
    <citation type="journal article" date="2008" name="Nature">
        <title>Protein kinase R reveals an evolutionary model for defeating viral mimicry.</title>
        <authorList>
            <person name="Elde N.C."/>
            <person name="Child S.J."/>
            <person name="Geballe A.P."/>
            <person name="Malik H.S."/>
        </authorList>
    </citation>
    <scope>NUCLEOTIDE SEQUENCE</scope>
</reference>
<evidence type="ECO:0000256" key="33">
    <source>
        <dbReference type="PROSITE-ProRule" id="PRU10141"/>
    </source>
</evidence>
<evidence type="ECO:0000259" key="36">
    <source>
        <dbReference type="PROSITE" id="PS50137"/>
    </source>
</evidence>
<keyword evidence="19" id="KW-0805">Transcription regulation</keyword>
<dbReference type="Pfam" id="PF00069">
    <property type="entry name" value="Pkinase"/>
    <property type="match status" value="1"/>
</dbReference>
<evidence type="ECO:0000256" key="20">
    <source>
        <dbReference type="ARBA" id="ARBA00023118"/>
    </source>
</evidence>
<keyword evidence="13 37" id="KW-0418">Kinase</keyword>
<dbReference type="GO" id="GO:0004715">
    <property type="term" value="F:non-membrane spanning protein tyrosine kinase activity"/>
    <property type="evidence" value="ECO:0007669"/>
    <property type="project" value="UniProtKB-EC"/>
</dbReference>
<keyword evidence="23" id="KW-0539">Nucleus</keyword>
<keyword evidence="9" id="KW-0399">Innate immunity</keyword>
<dbReference type="Gene3D" id="1.10.510.10">
    <property type="entry name" value="Transferase(Phosphotransferase) domain 1"/>
    <property type="match status" value="1"/>
</dbReference>
<comment type="catalytic activity">
    <reaction evidence="26">
        <text>L-seryl-[protein] + ATP = O-phospho-L-seryl-[protein] + ADP + H(+)</text>
        <dbReference type="Rhea" id="RHEA:17989"/>
        <dbReference type="Rhea" id="RHEA-COMP:9863"/>
        <dbReference type="Rhea" id="RHEA-COMP:11604"/>
        <dbReference type="ChEBI" id="CHEBI:15378"/>
        <dbReference type="ChEBI" id="CHEBI:29999"/>
        <dbReference type="ChEBI" id="CHEBI:30616"/>
        <dbReference type="ChEBI" id="CHEBI:83421"/>
        <dbReference type="ChEBI" id="CHEBI:456216"/>
        <dbReference type="EC" id="2.7.11.1"/>
    </reaction>
</comment>
<evidence type="ECO:0000256" key="4">
    <source>
        <dbReference type="ARBA" id="ARBA00012513"/>
    </source>
</evidence>
<dbReference type="Gene3D" id="3.30.200.20">
    <property type="entry name" value="Phosphorylase Kinase, domain 1"/>
    <property type="match status" value="1"/>
</dbReference>
<evidence type="ECO:0000256" key="16">
    <source>
        <dbReference type="ARBA" id="ARBA00022859"/>
    </source>
</evidence>
<keyword evidence="12 33" id="KW-0547">Nucleotide-binding</keyword>
<comment type="catalytic activity">
    <reaction evidence="25">
        <text>L-threonyl-[protein] + ATP = O-phospho-L-threonyl-[protein] + ADP + H(+)</text>
        <dbReference type="Rhea" id="RHEA:46608"/>
        <dbReference type="Rhea" id="RHEA-COMP:11060"/>
        <dbReference type="Rhea" id="RHEA-COMP:11605"/>
        <dbReference type="ChEBI" id="CHEBI:15378"/>
        <dbReference type="ChEBI" id="CHEBI:30013"/>
        <dbReference type="ChEBI" id="CHEBI:30616"/>
        <dbReference type="ChEBI" id="CHEBI:61977"/>
        <dbReference type="ChEBI" id="CHEBI:456216"/>
        <dbReference type="EC" id="2.7.11.1"/>
    </reaction>
</comment>
<evidence type="ECO:0000256" key="31">
    <source>
        <dbReference type="ARBA" id="ARBA00078605"/>
    </source>
</evidence>
<evidence type="ECO:0000256" key="2">
    <source>
        <dbReference type="ARBA" id="ARBA00004556"/>
    </source>
</evidence>
<dbReference type="InterPro" id="IPR011009">
    <property type="entry name" value="Kinase-like_dom_sf"/>
</dbReference>
<keyword evidence="8" id="KW-0597">Phosphoprotein</keyword>
<evidence type="ECO:0000256" key="17">
    <source>
        <dbReference type="ARBA" id="ARBA00022884"/>
    </source>
</evidence>
<keyword evidence="22" id="KW-0804">Transcription</keyword>
<dbReference type="InterPro" id="IPR044452">
    <property type="entry name" value="EIF2AK2_DSRM_1"/>
</dbReference>
<dbReference type="InterPro" id="IPR044453">
    <property type="entry name" value="EIF2AK2_DSRM_2"/>
</dbReference>
<dbReference type="CDD" id="cd19903">
    <property type="entry name" value="DSRM_EIF2AK2_rpt1"/>
    <property type="match status" value="1"/>
</dbReference>
<dbReference type="PANTHER" id="PTHR11042:SF163">
    <property type="entry name" value="INTERFERON-INDUCED, DOUBLE-STRANDED RNA-ACTIVATED PROTEIN KINASE"/>
    <property type="match status" value="1"/>
</dbReference>
<dbReference type="GO" id="GO:0045087">
    <property type="term" value="P:innate immune response"/>
    <property type="evidence" value="ECO:0007669"/>
    <property type="project" value="UniProtKB-KW"/>
</dbReference>
<evidence type="ECO:0000256" key="22">
    <source>
        <dbReference type="ARBA" id="ARBA00023163"/>
    </source>
</evidence>
<evidence type="ECO:0000256" key="18">
    <source>
        <dbReference type="ARBA" id="ARBA00022990"/>
    </source>
</evidence>
<evidence type="ECO:0000256" key="7">
    <source>
        <dbReference type="ARBA" id="ARBA00022527"/>
    </source>
</evidence>
<keyword evidence="20" id="KW-0051">Antiviral defense</keyword>
<organism evidence="37">
    <name type="scientific">Ateles geoffroyi</name>
    <name type="common">Black-handed spider monkey</name>
    <name type="synonym">Geoffroy's spider monkey</name>
    <dbReference type="NCBI Taxonomy" id="9509"/>
    <lineage>
        <taxon>Eukaryota</taxon>
        <taxon>Metazoa</taxon>
        <taxon>Chordata</taxon>
        <taxon>Craniata</taxon>
        <taxon>Vertebrata</taxon>
        <taxon>Euteleostomi</taxon>
        <taxon>Mammalia</taxon>
        <taxon>Eutheria</taxon>
        <taxon>Euarchontoglires</taxon>
        <taxon>Primates</taxon>
        <taxon>Haplorrhini</taxon>
        <taxon>Platyrrhini</taxon>
        <taxon>Atelidae</taxon>
        <taxon>Atelinae</taxon>
        <taxon>Ateles</taxon>
    </lineage>
</organism>
<evidence type="ECO:0000256" key="13">
    <source>
        <dbReference type="ARBA" id="ARBA00022777"/>
    </source>
</evidence>
<keyword evidence="17 32" id="KW-0694">RNA-binding</keyword>
<evidence type="ECO:0000256" key="14">
    <source>
        <dbReference type="ARBA" id="ARBA00022840"/>
    </source>
</evidence>
<keyword evidence="6" id="KW-1017">Isopeptide bond</keyword>
<evidence type="ECO:0000256" key="6">
    <source>
        <dbReference type="ARBA" id="ARBA00022499"/>
    </source>
</evidence>
<evidence type="ECO:0000256" key="11">
    <source>
        <dbReference type="ARBA" id="ARBA00022737"/>
    </source>
</evidence>
<keyword evidence="37" id="KW-0396">Initiation factor</keyword>
<dbReference type="AlphaFoldDB" id="B9UKI4"/>
<evidence type="ECO:0000256" key="21">
    <source>
        <dbReference type="ARBA" id="ARBA00023137"/>
    </source>
</evidence>
<dbReference type="EC" id="2.7.11.1" evidence="4"/>
<evidence type="ECO:0000256" key="19">
    <source>
        <dbReference type="ARBA" id="ARBA00023015"/>
    </source>
</evidence>
<protein>
    <recommendedName>
        <fullName evidence="27">Interferon-induced, double-stranded RNA-activated protein kinase</fullName>
        <ecNumber evidence="3">2.7.10.2</ecNumber>
        <ecNumber evidence="4">2.7.11.1</ecNumber>
    </recommendedName>
    <alternativeName>
        <fullName evidence="30">Eukaryotic translation initiation factor 2-alpha kinase 2</fullName>
    </alternativeName>
    <alternativeName>
        <fullName evidence="31">Interferon-inducible RNA-dependent protein kinase</fullName>
    </alternativeName>
    <alternativeName>
        <fullName evidence="28">Protein kinase RNA-activated</fullName>
    </alternativeName>
    <alternativeName>
        <fullName evidence="29">Tyrosine-protein kinase EIF2AK2</fullName>
    </alternativeName>
</protein>
<name>B9UKI4_ATEGE</name>
<evidence type="ECO:0000256" key="29">
    <source>
        <dbReference type="ARBA" id="ARBA00076023"/>
    </source>
</evidence>
<dbReference type="GO" id="GO:0048471">
    <property type="term" value="C:perinuclear region of cytoplasm"/>
    <property type="evidence" value="ECO:0007669"/>
    <property type="project" value="UniProtKB-SubCell"/>
</dbReference>
<evidence type="ECO:0000256" key="27">
    <source>
        <dbReference type="ARBA" id="ARBA00068989"/>
    </source>
</evidence>
<dbReference type="GO" id="GO:0004694">
    <property type="term" value="F:eukaryotic translation initiation factor 2alpha kinase activity"/>
    <property type="evidence" value="ECO:0007669"/>
    <property type="project" value="TreeGrafter"/>
</dbReference>
<keyword evidence="16" id="KW-0391">Immunity</keyword>
<evidence type="ECO:0000256" key="23">
    <source>
        <dbReference type="ARBA" id="ARBA00023242"/>
    </source>
</evidence>
<gene>
    <name evidence="37" type="primary">EIF2AK2</name>
</gene>
<keyword evidence="18" id="KW-0007">Acetylation</keyword>
<evidence type="ECO:0000259" key="35">
    <source>
        <dbReference type="PROSITE" id="PS50011"/>
    </source>
</evidence>
<evidence type="ECO:0000256" key="5">
    <source>
        <dbReference type="ARBA" id="ARBA00022490"/>
    </source>
</evidence>
<evidence type="ECO:0000256" key="15">
    <source>
        <dbReference type="ARBA" id="ARBA00022843"/>
    </source>
</evidence>
<dbReference type="SUPFAM" id="SSF56112">
    <property type="entry name" value="Protein kinase-like (PK-like)"/>
    <property type="match status" value="1"/>
</dbReference>
<evidence type="ECO:0000256" key="12">
    <source>
        <dbReference type="ARBA" id="ARBA00022741"/>
    </source>
</evidence>
<proteinExistence type="evidence at transcript level"/>
<dbReference type="GO" id="GO:0003725">
    <property type="term" value="F:double-stranded RNA binding"/>
    <property type="evidence" value="ECO:0007669"/>
    <property type="project" value="InterPro"/>
</dbReference>
<dbReference type="Pfam" id="PF00035">
    <property type="entry name" value="dsrm"/>
    <property type="match status" value="2"/>
</dbReference>
<keyword evidence="5" id="KW-0963">Cytoplasm</keyword>
<dbReference type="GO" id="GO:0005524">
    <property type="term" value="F:ATP binding"/>
    <property type="evidence" value="ECO:0007669"/>
    <property type="project" value="UniProtKB-UniRule"/>
</dbReference>
<dbReference type="GO" id="GO:0003743">
    <property type="term" value="F:translation initiation factor activity"/>
    <property type="evidence" value="ECO:0007669"/>
    <property type="project" value="UniProtKB-KW"/>
</dbReference>
<evidence type="ECO:0000256" key="1">
    <source>
        <dbReference type="ARBA" id="ARBA00004123"/>
    </source>
</evidence>
<feature type="binding site" evidence="33">
    <location>
        <position position="297"/>
    </location>
    <ligand>
        <name>ATP</name>
        <dbReference type="ChEBI" id="CHEBI:30616"/>
    </ligand>
</feature>
<feature type="domain" description="Protein kinase" evidence="35">
    <location>
        <begin position="268"/>
        <end position="539"/>
    </location>
</feature>
<dbReference type="EC" id="2.7.10.2" evidence="3"/>
<evidence type="ECO:0000256" key="8">
    <source>
        <dbReference type="ARBA" id="ARBA00022553"/>
    </source>
</evidence>
<evidence type="ECO:0000256" key="30">
    <source>
        <dbReference type="ARBA" id="ARBA00076429"/>
    </source>
</evidence>
<feature type="domain" description="DRBM" evidence="36">
    <location>
        <begin position="100"/>
        <end position="167"/>
    </location>
</feature>
<feature type="domain" description="DRBM" evidence="36">
    <location>
        <begin position="9"/>
        <end position="77"/>
    </location>
</feature>